<evidence type="ECO:0000313" key="5">
    <source>
        <dbReference type="Proteomes" id="UP001058682"/>
    </source>
</evidence>
<feature type="signal peptide" evidence="2">
    <location>
        <begin position="1"/>
        <end position="25"/>
    </location>
</feature>
<dbReference type="GO" id="GO:0030288">
    <property type="term" value="C:outer membrane-bounded periplasmic space"/>
    <property type="evidence" value="ECO:0007669"/>
    <property type="project" value="TreeGrafter"/>
</dbReference>
<keyword evidence="1 2" id="KW-0732">Signal</keyword>
<dbReference type="Gene3D" id="3.10.105.10">
    <property type="entry name" value="Dipeptide-binding Protein, Domain 3"/>
    <property type="match status" value="1"/>
</dbReference>
<dbReference type="PIRSF" id="PIRSF002741">
    <property type="entry name" value="MppA"/>
    <property type="match status" value="1"/>
</dbReference>
<name>A0AAE9MU91_9SPIR</name>
<dbReference type="AlphaFoldDB" id="A0AAE9MU91"/>
<dbReference type="GO" id="GO:0015833">
    <property type="term" value="P:peptide transport"/>
    <property type="evidence" value="ECO:0007669"/>
    <property type="project" value="TreeGrafter"/>
</dbReference>
<dbReference type="EMBL" id="CP038804">
    <property type="protein sequence ID" value="UTY33832.1"/>
    <property type="molecule type" value="Genomic_DNA"/>
</dbReference>
<evidence type="ECO:0000256" key="1">
    <source>
        <dbReference type="ARBA" id="ARBA00022729"/>
    </source>
</evidence>
<dbReference type="Gene3D" id="3.40.190.10">
    <property type="entry name" value="Periplasmic binding protein-like II"/>
    <property type="match status" value="1"/>
</dbReference>
<gene>
    <name evidence="4" type="ORF">E4N74_07305</name>
</gene>
<dbReference type="Proteomes" id="UP001058682">
    <property type="component" value="Chromosome"/>
</dbReference>
<protein>
    <submittedName>
        <fullName evidence="4">ABC transporter substrate-binding protein</fullName>
    </submittedName>
</protein>
<dbReference type="InterPro" id="IPR030678">
    <property type="entry name" value="Peptide/Ni-bd"/>
</dbReference>
<accession>A0AAE9MU91</accession>
<proteinExistence type="predicted"/>
<dbReference type="GO" id="GO:0043190">
    <property type="term" value="C:ATP-binding cassette (ABC) transporter complex"/>
    <property type="evidence" value="ECO:0007669"/>
    <property type="project" value="InterPro"/>
</dbReference>
<evidence type="ECO:0000259" key="3">
    <source>
        <dbReference type="Pfam" id="PF00496"/>
    </source>
</evidence>
<reference evidence="4" key="1">
    <citation type="submission" date="2019-04" db="EMBL/GenBank/DDBJ databases">
        <title>Whole genome sequencing of oral phylogroup 2 treponemes.</title>
        <authorList>
            <person name="Chan Y."/>
            <person name="Zeng H.H."/>
            <person name="Yu X.L."/>
            <person name="Leung W.K."/>
            <person name="Watt R.M."/>
        </authorList>
    </citation>
    <scope>NUCLEOTIDE SEQUENCE</scope>
    <source>
        <strain evidence="4">OMZ 835</strain>
    </source>
</reference>
<evidence type="ECO:0000313" key="4">
    <source>
        <dbReference type="EMBL" id="UTY33832.1"/>
    </source>
</evidence>
<dbReference type="PANTHER" id="PTHR30290:SF64">
    <property type="entry name" value="ABC TRANSPORTER PERIPLASMIC BINDING PROTEIN"/>
    <property type="match status" value="1"/>
</dbReference>
<sequence length="551" mass="62416">MKNSFFKILSAAFAALVLSAACSKADLSQQTQKGGHVENLVIGTNLVQQNDFSTQRQRPDALQYNALTQANFVYTDKNGKIQPYFFRSFTISKDAKQLVFTFPLTAVWHDGKPVTKDDILFTFDFMKNVRKTGSLKNLEKWEITGENECTLTFSEPDAYYWINSAVLSSFVLPKHVWEGVEDYRQYNGKDATLGCGPYRLVSHDKDSQTSVYEAVPQNAFLGELTIDKITVQTYSGEDTLMFAMANGEIDAMFNYANSIDVTVIDSFKGTEGINLGESDYAGNYQVTYGMERKPCTDIAFRKACRLAFDYGKLAAVINGQYGTAPGAGIIPPSCKGFDPSLPILKTDIKEAARLLDEAGYKDINGDGFREYPDGSELKVMVTQQFSTRNKELFNRMSDVIMASLKNIGVKTYVDEESLRNAEVWEQNIIDGNYDISIGYTTSGIAQYTSAFRYFLADPRFEGENTWIWGTFHNDEFKDTFFAMQRASDDETYIKNVRKLQAMANDVAFAQALCWEKCFFPYRTDKYEGWDNYPSWGVIHPTTWFELRTIKK</sequence>
<dbReference type="InterPro" id="IPR039424">
    <property type="entry name" value="SBP_5"/>
</dbReference>
<dbReference type="GO" id="GO:1904680">
    <property type="term" value="F:peptide transmembrane transporter activity"/>
    <property type="evidence" value="ECO:0007669"/>
    <property type="project" value="TreeGrafter"/>
</dbReference>
<organism evidence="4 5">
    <name type="scientific">Treponema putidum</name>
    <dbReference type="NCBI Taxonomy" id="221027"/>
    <lineage>
        <taxon>Bacteria</taxon>
        <taxon>Pseudomonadati</taxon>
        <taxon>Spirochaetota</taxon>
        <taxon>Spirochaetia</taxon>
        <taxon>Spirochaetales</taxon>
        <taxon>Treponemataceae</taxon>
        <taxon>Treponema</taxon>
    </lineage>
</organism>
<evidence type="ECO:0000256" key="2">
    <source>
        <dbReference type="SAM" id="SignalP"/>
    </source>
</evidence>
<dbReference type="SUPFAM" id="SSF53850">
    <property type="entry name" value="Periplasmic binding protein-like II"/>
    <property type="match status" value="1"/>
</dbReference>
<dbReference type="InterPro" id="IPR000914">
    <property type="entry name" value="SBP_5_dom"/>
</dbReference>
<dbReference type="GO" id="GO:0042884">
    <property type="term" value="P:microcin transport"/>
    <property type="evidence" value="ECO:0007669"/>
    <property type="project" value="TreeGrafter"/>
</dbReference>
<dbReference type="PROSITE" id="PS51257">
    <property type="entry name" value="PROKAR_LIPOPROTEIN"/>
    <property type="match status" value="1"/>
</dbReference>
<dbReference type="RefSeq" id="WP_255817112.1">
    <property type="nucleotide sequence ID" value="NZ_CP038804.1"/>
</dbReference>
<dbReference type="Pfam" id="PF00496">
    <property type="entry name" value="SBP_bac_5"/>
    <property type="match status" value="1"/>
</dbReference>
<feature type="domain" description="Solute-binding protein family 5" evidence="3">
    <location>
        <begin position="80"/>
        <end position="455"/>
    </location>
</feature>
<feature type="chain" id="PRO_5042143423" evidence="2">
    <location>
        <begin position="26"/>
        <end position="551"/>
    </location>
</feature>
<dbReference type="PANTHER" id="PTHR30290">
    <property type="entry name" value="PERIPLASMIC BINDING COMPONENT OF ABC TRANSPORTER"/>
    <property type="match status" value="1"/>
</dbReference>